<protein>
    <submittedName>
        <fullName evidence="2">Uncharacterized protein</fullName>
    </submittedName>
</protein>
<accession>A0A9P5XXX8</accession>
<evidence type="ECO:0000313" key="3">
    <source>
        <dbReference type="Proteomes" id="UP000807353"/>
    </source>
</evidence>
<evidence type="ECO:0000313" key="2">
    <source>
        <dbReference type="EMBL" id="KAF9458788.1"/>
    </source>
</evidence>
<dbReference type="Proteomes" id="UP000807353">
    <property type="component" value="Unassembled WGS sequence"/>
</dbReference>
<reference evidence="2" key="1">
    <citation type="submission" date="2020-11" db="EMBL/GenBank/DDBJ databases">
        <authorList>
            <consortium name="DOE Joint Genome Institute"/>
            <person name="Ahrendt S."/>
            <person name="Riley R."/>
            <person name="Andreopoulos W."/>
            <person name="Labutti K."/>
            <person name="Pangilinan J."/>
            <person name="Ruiz-Duenas F.J."/>
            <person name="Barrasa J.M."/>
            <person name="Sanchez-Garcia M."/>
            <person name="Camarero S."/>
            <person name="Miyauchi S."/>
            <person name="Serrano A."/>
            <person name="Linde D."/>
            <person name="Babiker R."/>
            <person name="Drula E."/>
            <person name="Ayuso-Fernandez I."/>
            <person name="Pacheco R."/>
            <person name="Padilla G."/>
            <person name="Ferreira P."/>
            <person name="Barriuso J."/>
            <person name="Kellner H."/>
            <person name="Castanera R."/>
            <person name="Alfaro M."/>
            <person name="Ramirez L."/>
            <person name="Pisabarro A.G."/>
            <person name="Kuo A."/>
            <person name="Tritt A."/>
            <person name="Lipzen A."/>
            <person name="He G."/>
            <person name="Yan M."/>
            <person name="Ng V."/>
            <person name="Cullen D."/>
            <person name="Martin F."/>
            <person name="Rosso M.-N."/>
            <person name="Henrissat B."/>
            <person name="Hibbett D."/>
            <person name="Martinez A.T."/>
            <person name="Grigoriev I.V."/>
        </authorList>
    </citation>
    <scope>NUCLEOTIDE SEQUENCE</scope>
    <source>
        <strain evidence="2">CBS 247.69</strain>
    </source>
</reference>
<evidence type="ECO:0000256" key="1">
    <source>
        <dbReference type="SAM" id="MobiDB-lite"/>
    </source>
</evidence>
<feature type="region of interest" description="Disordered" evidence="1">
    <location>
        <begin position="32"/>
        <end position="65"/>
    </location>
</feature>
<organism evidence="2 3">
    <name type="scientific">Collybia nuda</name>
    <dbReference type="NCBI Taxonomy" id="64659"/>
    <lineage>
        <taxon>Eukaryota</taxon>
        <taxon>Fungi</taxon>
        <taxon>Dikarya</taxon>
        <taxon>Basidiomycota</taxon>
        <taxon>Agaricomycotina</taxon>
        <taxon>Agaricomycetes</taxon>
        <taxon>Agaricomycetidae</taxon>
        <taxon>Agaricales</taxon>
        <taxon>Tricholomatineae</taxon>
        <taxon>Clitocybaceae</taxon>
        <taxon>Collybia</taxon>
    </lineage>
</organism>
<gene>
    <name evidence="2" type="ORF">BDZ94DRAFT_1269861</name>
</gene>
<feature type="compositionally biased region" description="Polar residues" evidence="1">
    <location>
        <begin position="32"/>
        <end position="47"/>
    </location>
</feature>
<keyword evidence="3" id="KW-1185">Reference proteome</keyword>
<dbReference type="AlphaFoldDB" id="A0A9P5XXX8"/>
<sequence length="83" mass="9861">MSSKLQTTTSTTPFLSPLLIFHEIHLQNHLQNRPQNHPQNHFQNYLQNYPPWNHLQNPRPYPAQNPHAIEIEQDRARGRASRF</sequence>
<proteinExistence type="predicted"/>
<dbReference type="EMBL" id="MU150331">
    <property type="protein sequence ID" value="KAF9458788.1"/>
    <property type="molecule type" value="Genomic_DNA"/>
</dbReference>
<comment type="caution">
    <text evidence="2">The sequence shown here is derived from an EMBL/GenBank/DDBJ whole genome shotgun (WGS) entry which is preliminary data.</text>
</comment>
<name>A0A9P5XXX8_9AGAR</name>